<feature type="transmembrane region" description="Helical" evidence="9">
    <location>
        <begin position="65"/>
        <end position="86"/>
    </location>
</feature>
<dbReference type="KEGG" id="bman:114243077"/>
<keyword evidence="4 9" id="KW-0812">Transmembrane</keyword>
<dbReference type="Proteomes" id="UP000504629">
    <property type="component" value="Unplaced"/>
</dbReference>
<feature type="transmembrane region" description="Helical" evidence="9">
    <location>
        <begin position="378"/>
        <end position="398"/>
    </location>
</feature>
<keyword evidence="8" id="KW-0915">Sodium</keyword>
<evidence type="ECO:0000256" key="8">
    <source>
        <dbReference type="PIRSR" id="PIRSR600175-1"/>
    </source>
</evidence>
<dbReference type="GO" id="GO:0005886">
    <property type="term" value="C:plasma membrane"/>
    <property type="evidence" value="ECO:0007669"/>
    <property type="project" value="TreeGrafter"/>
</dbReference>
<feature type="transmembrane region" description="Helical" evidence="9">
    <location>
        <begin position="410"/>
        <end position="438"/>
    </location>
</feature>
<dbReference type="PRINTS" id="PR00176">
    <property type="entry name" value="NANEUSMPORT"/>
</dbReference>
<feature type="transmembrane region" description="Helical" evidence="9">
    <location>
        <begin position="216"/>
        <end position="235"/>
    </location>
</feature>
<dbReference type="PANTHER" id="PTHR11616:SF240">
    <property type="entry name" value="BLOATED TUBULES, ISOFORM B-RELATED"/>
    <property type="match status" value="1"/>
</dbReference>
<dbReference type="OrthoDB" id="6581954at2759"/>
<dbReference type="AlphaFoldDB" id="A0A6J2JL34"/>
<feature type="binding site" evidence="8">
    <location>
        <position position="267"/>
    </location>
    <ligand>
        <name>Na(+)</name>
        <dbReference type="ChEBI" id="CHEBI:29101"/>
        <label>1</label>
    </ligand>
</feature>
<dbReference type="Pfam" id="PF00209">
    <property type="entry name" value="SNF"/>
    <property type="match status" value="1"/>
</dbReference>
<feature type="transmembrane region" description="Helical" evidence="9">
    <location>
        <begin position="255"/>
        <end position="276"/>
    </location>
</feature>
<sequence>MAVVTRPCGDFGWIRNSACRKGTSRNGWNVRSACDFVKTQICTVALSLTLFNCARLPKEAFKYGAVPYLVVYTFWLLAVGLPTTLLELAMGQLSQQDPVGVWRAVPILRGVGHLKVLTSYICCVYYMMYVALALAFLVWIGKGTFPLRDCTRLQMTPNGYENKMNASECFKSTFLSPFTDYPQYLGIMAILIFILWFFLPILLYRLRKTLKVAMTVLVPSVVLFAALLATFLAKSDVLNAMFESCEQWTPLSEPYIWHSALVQALLSTHISGGYLISSGGTIYRHSDVRWTSACVIMTSIFSGWLWVLLWESIGAESKKNTDFVSILVLVYQSSISERRSKQWPLLAYGVIFLSGIITMVTLLFPVFDKLHRLTGDHWRLFASASSAVGTAFTVAVLARGLEVATMLDDLVIPLLTTFTTAVEVVGFVFIYGWCYLTIDIEFLTGMKLPCFWIATWWCTPILVLGTTGWWLRALLRATWGQEETLWPLVGAFAGILIVMIVIAAVAVAKEEQFNLTSKISSAFKSSRLWGPEEPIARYVWMSQRYLNDTLSSTNEVSYERPDSDAAHNKYKENWLSHKDKYQKEYDYYSRIVATKTPSKASKETYPAHTIPRSETKVPEEKFRSPNICIAEAQIGGPTNCNCNRHFKLNVPKDLRNNEVTTSL</sequence>
<evidence type="ECO:0000313" key="11">
    <source>
        <dbReference type="RefSeq" id="XP_028030240.1"/>
    </source>
</evidence>
<evidence type="ECO:0000256" key="4">
    <source>
        <dbReference type="ARBA" id="ARBA00022692"/>
    </source>
</evidence>
<reference evidence="11" key="1">
    <citation type="submission" date="2025-08" db="UniProtKB">
        <authorList>
            <consortium name="RefSeq"/>
        </authorList>
    </citation>
    <scope>IDENTIFICATION</scope>
    <source>
        <tissue evidence="11">Silk gland</tissue>
    </source>
</reference>
<keyword evidence="6 9" id="KW-1133">Transmembrane helix</keyword>
<proteinExistence type="inferred from homology"/>
<keyword evidence="10" id="KW-1185">Reference proteome</keyword>
<comment type="similarity">
    <text evidence="2">Belongs to the sodium:neurotransmitter symporter (SNF) (TC 2.A.22) family.</text>
</comment>
<dbReference type="InterPro" id="IPR000175">
    <property type="entry name" value="Na/ntran_symport"/>
</dbReference>
<evidence type="ECO:0000256" key="7">
    <source>
        <dbReference type="ARBA" id="ARBA00023136"/>
    </source>
</evidence>
<accession>A0A6J2JL34</accession>
<name>A0A6J2JL34_BOMMA</name>
<organism evidence="10 11">
    <name type="scientific">Bombyx mandarina</name>
    <name type="common">Wild silk moth</name>
    <name type="synonym">Wild silkworm</name>
    <dbReference type="NCBI Taxonomy" id="7092"/>
    <lineage>
        <taxon>Eukaryota</taxon>
        <taxon>Metazoa</taxon>
        <taxon>Ecdysozoa</taxon>
        <taxon>Arthropoda</taxon>
        <taxon>Hexapoda</taxon>
        <taxon>Insecta</taxon>
        <taxon>Pterygota</taxon>
        <taxon>Neoptera</taxon>
        <taxon>Endopterygota</taxon>
        <taxon>Lepidoptera</taxon>
        <taxon>Glossata</taxon>
        <taxon>Ditrysia</taxon>
        <taxon>Bombycoidea</taxon>
        <taxon>Bombycidae</taxon>
        <taxon>Bombycinae</taxon>
        <taxon>Bombyx</taxon>
    </lineage>
</organism>
<dbReference type="PANTHER" id="PTHR11616">
    <property type="entry name" value="SODIUM/CHLORIDE DEPENDENT TRANSPORTER"/>
    <property type="match status" value="1"/>
</dbReference>
<dbReference type="InterPro" id="IPR037272">
    <property type="entry name" value="SNS_sf"/>
</dbReference>
<feature type="transmembrane region" description="Helical" evidence="9">
    <location>
        <begin position="345"/>
        <end position="366"/>
    </location>
</feature>
<keyword evidence="7 9" id="KW-0472">Membrane</keyword>
<keyword evidence="3" id="KW-0813">Transport</keyword>
<dbReference type="GO" id="GO:0046872">
    <property type="term" value="F:metal ion binding"/>
    <property type="evidence" value="ECO:0007669"/>
    <property type="project" value="UniProtKB-KW"/>
</dbReference>
<evidence type="ECO:0000256" key="1">
    <source>
        <dbReference type="ARBA" id="ARBA00004141"/>
    </source>
</evidence>
<feature type="transmembrane region" description="Helical" evidence="9">
    <location>
        <begin position="184"/>
        <end position="204"/>
    </location>
</feature>
<dbReference type="GeneID" id="114243077"/>
<gene>
    <name evidence="11" type="primary">LOC114243077</name>
</gene>
<feature type="transmembrane region" description="Helical" evidence="9">
    <location>
        <begin position="450"/>
        <end position="472"/>
    </location>
</feature>
<dbReference type="GO" id="GO:0015375">
    <property type="term" value="F:glycine:sodium symporter activity"/>
    <property type="evidence" value="ECO:0007669"/>
    <property type="project" value="TreeGrafter"/>
</dbReference>
<evidence type="ECO:0000256" key="3">
    <source>
        <dbReference type="ARBA" id="ARBA00022448"/>
    </source>
</evidence>
<keyword evidence="5" id="KW-0769">Symport</keyword>
<dbReference type="SUPFAM" id="SSF161070">
    <property type="entry name" value="SNF-like"/>
    <property type="match status" value="1"/>
</dbReference>
<protein>
    <submittedName>
        <fullName evidence="11">Sodium-dependent nutrient amino acid transporter 1-like</fullName>
    </submittedName>
</protein>
<feature type="transmembrane region" description="Helical" evidence="9">
    <location>
        <begin position="484"/>
        <end position="508"/>
    </location>
</feature>
<evidence type="ECO:0000256" key="6">
    <source>
        <dbReference type="ARBA" id="ARBA00022989"/>
    </source>
</evidence>
<evidence type="ECO:0000313" key="10">
    <source>
        <dbReference type="Proteomes" id="UP000504629"/>
    </source>
</evidence>
<feature type="binding site" evidence="8">
    <location>
        <position position="52"/>
    </location>
    <ligand>
        <name>Na(+)</name>
        <dbReference type="ChEBI" id="CHEBI:29101"/>
        <label>1</label>
    </ligand>
</feature>
<evidence type="ECO:0000256" key="5">
    <source>
        <dbReference type="ARBA" id="ARBA00022847"/>
    </source>
</evidence>
<keyword evidence="8" id="KW-0479">Metal-binding</keyword>
<feature type="transmembrane region" description="Helical" evidence="9">
    <location>
        <begin position="288"/>
        <end position="309"/>
    </location>
</feature>
<dbReference type="PROSITE" id="PS50267">
    <property type="entry name" value="NA_NEUROTRAN_SYMP_3"/>
    <property type="match status" value="1"/>
</dbReference>
<evidence type="ECO:0000256" key="9">
    <source>
        <dbReference type="SAM" id="Phobius"/>
    </source>
</evidence>
<feature type="transmembrane region" description="Helical" evidence="9">
    <location>
        <begin position="117"/>
        <end position="140"/>
    </location>
</feature>
<evidence type="ECO:0000256" key="2">
    <source>
        <dbReference type="ARBA" id="ARBA00006459"/>
    </source>
</evidence>
<dbReference type="RefSeq" id="XP_028030240.1">
    <property type="nucleotide sequence ID" value="XM_028174439.1"/>
</dbReference>
<comment type="subcellular location">
    <subcellularLocation>
        <location evidence="1">Membrane</location>
        <topology evidence="1">Multi-pass membrane protein</topology>
    </subcellularLocation>
</comment>